<dbReference type="RefSeq" id="WP_188868657.1">
    <property type="nucleotide sequence ID" value="NZ_BMNW01000028.1"/>
</dbReference>
<organism evidence="1 2">
    <name type="scientific">Pseudomonas asuensis</name>
    <dbReference type="NCBI Taxonomy" id="1825787"/>
    <lineage>
        <taxon>Bacteria</taxon>
        <taxon>Pseudomonadati</taxon>
        <taxon>Pseudomonadota</taxon>
        <taxon>Gammaproteobacteria</taxon>
        <taxon>Pseudomonadales</taxon>
        <taxon>Pseudomonadaceae</taxon>
        <taxon>Pseudomonas</taxon>
    </lineage>
</organism>
<evidence type="ECO:0000313" key="1">
    <source>
        <dbReference type="EMBL" id="GGM31852.1"/>
    </source>
</evidence>
<dbReference type="Proteomes" id="UP000616499">
    <property type="component" value="Unassembled WGS sequence"/>
</dbReference>
<evidence type="ECO:0000313" key="2">
    <source>
        <dbReference type="Proteomes" id="UP000616499"/>
    </source>
</evidence>
<name>A0ABQ2H4M8_9PSED</name>
<evidence type="ECO:0008006" key="3">
    <source>
        <dbReference type="Google" id="ProtNLM"/>
    </source>
</evidence>
<gene>
    <name evidence="1" type="ORF">GCM10009425_48040</name>
</gene>
<keyword evidence="2" id="KW-1185">Reference proteome</keyword>
<comment type="caution">
    <text evidence="1">The sequence shown here is derived from an EMBL/GenBank/DDBJ whole genome shotgun (WGS) entry which is preliminary data.</text>
</comment>
<sequence>MRSFSRLSSVYTIPIFESQSDIATSPILSPSDGATGQKQQKVVPSKITLLNGRPVRVGGFKLAKGQSKALLAALLKPQGAINEVDAPASQVAASIPGDAWYRYEAETKRDGLAEPTHSFVVLVQVDSSGQLKYLTAQSSTHPKYNSEESAFTQHFYPRPGPSPIGLLTLPDELLLHIAKHTSTNGVDVSLRGVNQRLKGIADEMLSDGQAFTVSKGQTLEDIRYEGWEMSALGSLSIDAQNFVLSNSNCQALLKAGYEGWERNDLAQKPPEQQKFVLDNLDTLKAADYTGSEMNDLASQPPEEQEFALTYALRLKLHDYNGWAINNLAAQPPAERSSLLEQLGIAH</sequence>
<accession>A0ABQ2H4M8</accession>
<protein>
    <recommendedName>
        <fullName evidence="3">F-box domain-containing protein</fullName>
    </recommendedName>
</protein>
<dbReference type="EMBL" id="BMNW01000028">
    <property type="protein sequence ID" value="GGM31852.1"/>
    <property type="molecule type" value="Genomic_DNA"/>
</dbReference>
<reference evidence="2" key="1">
    <citation type="journal article" date="2019" name="Int. J. Syst. Evol. Microbiol.">
        <title>The Global Catalogue of Microorganisms (GCM) 10K type strain sequencing project: providing services to taxonomists for standard genome sequencing and annotation.</title>
        <authorList>
            <consortium name="The Broad Institute Genomics Platform"/>
            <consortium name="The Broad Institute Genome Sequencing Center for Infectious Disease"/>
            <person name="Wu L."/>
            <person name="Ma J."/>
        </authorList>
    </citation>
    <scope>NUCLEOTIDE SEQUENCE [LARGE SCALE GENOMIC DNA]</scope>
    <source>
        <strain evidence="2">JCM 13501</strain>
    </source>
</reference>
<proteinExistence type="predicted"/>